<protein>
    <recommendedName>
        <fullName evidence="2">NADPH-dependent FMN reductase-like domain-containing protein</fullName>
    </recommendedName>
</protein>
<dbReference type="Gene3D" id="3.40.50.360">
    <property type="match status" value="1"/>
</dbReference>
<comment type="caution">
    <text evidence="3">The sequence shown here is derived from an EMBL/GenBank/DDBJ whole genome shotgun (WGS) entry which is preliminary data.</text>
</comment>
<evidence type="ECO:0000256" key="1">
    <source>
        <dbReference type="SAM" id="MobiDB-lite"/>
    </source>
</evidence>
<name>A0ABD3N0B8_9STRA</name>
<dbReference type="EMBL" id="JALLAZ020001664">
    <property type="protein sequence ID" value="KAL3769112.1"/>
    <property type="molecule type" value="Genomic_DNA"/>
</dbReference>
<feature type="domain" description="NADPH-dependent FMN reductase-like" evidence="2">
    <location>
        <begin position="472"/>
        <end position="552"/>
    </location>
</feature>
<organism evidence="3 4">
    <name type="scientific">Stephanodiscus triporus</name>
    <dbReference type="NCBI Taxonomy" id="2934178"/>
    <lineage>
        <taxon>Eukaryota</taxon>
        <taxon>Sar</taxon>
        <taxon>Stramenopiles</taxon>
        <taxon>Ochrophyta</taxon>
        <taxon>Bacillariophyta</taxon>
        <taxon>Coscinodiscophyceae</taxon>
        <taxon>Thalassiosirophycidae</taxon>
        <taxon>Stephanodiscales</taxon>
        <taxon>Stephanodiscaceae</taxon>
        <taxon>Stephanodiscus</taxon>
    </lineage>
</organism>
<dbReference type="AlphaFoldDB" id="A0ABD3N0B8"/>
<dbReference type="Proteomes" id="UP001530315">
    <property type="component" value="Unassembled WGS sequence"/>
</dbReference>
<dbReference type="SUPFAM" id="SSF52218">
    <property type="entry name" value="Flavoproteins"/>
    <property type="match status" value="1"/>
</dbReference>
<sequence length="562" mass="61754">MDLSESHGGSRVGNHDAGTVRRRPPTALYDAAAASQSYGTNEDDSLLPSHNEEGYPILRSYRRRSSGAYHPGYRQPQKLILGAALAWVASVMYLASLAHSILRTQKNSLHNNIMGSSMVDSDADFKRWLESQGKLGVVHKTNEADGDGNINKILIDHWKYGASDQTNEDFQKWLQTRNKYGASSSIVNEGKTNGVNFRFGNTEETQIKYGASDQTNEDFQKWLESQNKYGTSDSGSDSDFQKWLESQNKFGLKSSDLGDAYQDWLAEKNKFGASSPSSDSDFQKWLESHNKYELKSSDLGDAYQDWLAETKKYGSIKVNDGSTNVASDVRFGNSDGRPQEWSEYQIMNEDIKYDANGMYGNSQKSADRLSSSSETQLPVIGGSDSTVSTIDWPLQGIVSHSSCTGLNGCAPSNNVTVLIVYGPEYHTSISEMAWNVAIGVHAAFQNHIRHHPNSPLHGHIVYGHTSNITFSDVQDADAIIVGTPVYNGNVHPDVQNWINYWHIDADLSNKFGGAFATAGGIHAGADGTIMSILRSMMVFQMIAVGGDSWTSPFGAVATIYEV</sequence>
<evidence type="ECO:0000313" key="4">
    <source>
        <dbReference type="Proteomes" id="UP001530315"/>
    </source>
</evidence>
<evidence type="ECO:0000259" key="2">
    <source>
        <dbReference type="Pfam" id="PF03358"/>
    </source>
</evidence>
<reference evidence="3 4" key="1">
    <citation type="submission" date="2024-10" db="EMBL/GenBank/DDBJ databases">
        <title>Updated reference genomes for cyclostephanoid diatoms.</title>
        <authorList>
            <person name="Roberts W.R."/>
            <person name="Alverson A.J."/>
        </authorList>
    </citation>
    <scope>NUCLEOTIDE SEQUENCE [LARGE SCALE GENOMIC DNA]</scope>
    <source>
        <strain evidence="3 4">AJA276-08</strain>
    </source>
</reference>
<feature type="region of interest" description="Disordered" evidence="1">
    <location>
        <begin position="1"/>
        <end position="25"/>
    </location>
</feature>
<evidence type="ECO:0000313" key="3">
    <source>
        <dbReference type="EMBL" id="KAL3769112.1"/>
    </source>
</evidence>
<dbReference type="Pfam" id="PF03358">
    <property type="entry name" value="FMN_red"/>
    <property type="match status" value="1"/>
</dbReference>
<keyword evidence="4" id="KW-1185">Reference proteome</keyword>
<accession>A0ABD3N0B8</accession>
<dbReference type="InterPro" id="IPR029039">
    <property type="entry name" value="Flavoprotein-like_sf"/>
</dbReference>
<gene>
    <name evidence="3" type="ORF">ACHAW5_008931</name>
</gene>
<dbReference type="InterPro" id="IPR005025">
    <property type="entry name" value="FMN_Rdtase-like_dom"/>
</dbReference>
<proteinExistence type="predicted"/>